<organism evidence="6 7">
    <name type="scientific">Streptomyces prasinosporus</name>
    <dbReference type="NCBI Taxonomy" id="68256"/>
    <lineage>
        <taxon>Bacteria</taxon>
        <taxon>Bacillati</taxon>
        <taxon>Actinomycetota</taxon>
        <taxon>Actinomycetes</taxon>
        <taxon>Kitasatosporales</taxon>
        <taxon>Streptomycetaceae</taxon>
        <taxon>Streptomyces</taxon>
        <taxon>Streptomyces albogriseolus group</taxon>
    </lineage>
</organism>
<name>A0ABP6UAG6_9ACTN</name>
<dbReference type="InterPro" id="IPR005183">
    <property type="entry name" value="DUF305_CopM-like"/>
</dbReference>
<proteinExistence type="predicted"/>
<evidence type="ECO:0000256" key="3">
    <source>
        <dbReference type="SAM" id="Phobius"/>
    </source>
</evidence>
<keyword evidence="3" id="KW-0472">Membrane</keyword>
<comment type="caution">
    <text evidence="6">The sequence shown here is derived from an EMBL/GenBank/DDBJ whole genome shotgun (WGS) entry which is preliminary data.</text>
</comment>
<accession>A0ABP6UAG6</accession>
<evidence type="ECO:0000256" key="1">
    <source>
        <dbReference type="SAM" id="Coils"/>
    </source>
</evidence>
<keyword evidence="4" id="KW-0732">Signal</keyword>
<keyword evidence="1" id="KW-0175">Coiled coil</keyword>
<dbReference type="Proteomes" id="UP001501455">
    <property type="component" value="Unassembled WGS sequence"/>
</dbReference>
<reference evidence="7" key="1">
    <citation type="journal article" date="2019" name="Int. J. Syst. Evol. Microbiol.">
        <title>The Global Catalogue of Microorganisms (GCM) 10K type strain sequencing project: providing services to taxonomists for standard genome sequencing and annotation.</title>
        <authorList>
            <consortium name="The Broad Institute Genomics Platform"/>
            <consortium name="The Broad Institute Genome Sequencing Center for Infectious Disease"/>
            <person name="Wu L."/>
            <person name="Ma J."/>
        </authorList>
    </citation>
    <scope>NUCLEOTIDE SEQUENCE [LARGE SCALE GENOMIC DNA]</scope>
    <source>
        <strain evidence="7">JCM 4816</strain>
    </source>
</reference>
<feature type="transmembrane region" description="Helical" evidence="3">
    <location>
        <begin position="268"/>
        <end position="287"/>
    </location>
</feature>
<dbReference type="EMBL" id="BAAAXF010000074">
    <property type="protein sequence ID" value="GAA3503216.1"/>
    <property type="molecule type" value="Genomic_DNA"/>
</dbReference>
<evidence type="ECO:0000259" key="5">
    <source>
        <dbReference type="Pfam" id="PF03713"/>
    </source>
</evidence>
<dbReference type="PANTHER" id="PTHR36933:SF1">
    <property type="entry name" value="SLL0788 PROTEIN"/>
    <property type="match status" value="1"/>
</dbReference>
<feature type="coiled-coil region" evidence="1">
    <location>
        <begin position="132"/>
        <end position="159"/>
    </location>
</feature>
<dbReference type="RefSeq" id="WP_345583944.1">
    <property type="nucleotide sequence ID" value="NZ_BAAAXF010000074.1"/>
</dbReference>
<dbReference type="Pfam" id="PF03713">
    <property type="entry name" value="DUF305"/>
    <property type="match status" value="1"/>
</dbReference>
<keyword evidence="7" id="KW-1185">Reference proteome</keyword>
<keyword evidence="3" id="KW-1133">Transmembrane helix</keyword>
<keyword evidence="3" id="KW-0812">Transmembrane</keyword>
<protein>
    <recommendedName>
        <fullName evidence="5">DUF305 domain-containing protein</fullName>
    </recommendedName>
</protein>
<sequence>MQISTFRRGSAVMIALGALVCVPAAGVFAAPASPAQIVRAEAEHDHQPMPTSPVAYEIGETLAKLEGKHLEITFLAEIISHHKAAIEMAELELQRGTDPGIRTHAENIIANQKHQVEQFTRWLHQWYGLTPEEAMEHVSAEARKEMAEMEKDSERMMAELQAVPKGKEFDVEFVRMIIPHHDSGVIEFLEPQARAVHAELRTAAASGAMTQESEIVDFRTWLSGHAMDAKHTGAAKEHMAGGTKEHMVMPKGGADTGDGASQASSAPLIAAGGALAAAGAGGVAVVLRRWRGAEQG</sequence>
<gene>
    <name evidence="6" type="ORF">GCM10019016_103260</name>
</gene>
<dbReference type="InterPro" id="IPR012347">
    <property type="entry name" value="Ferritin-like"/>
</dbReference>
<dbReference type="Gene3D" id="1.20.1260.10">
    <property type="match status" value="1"/>
</dbReference>
<evidence type="ECO:0000256" key="2">
    <source>
        <dbReference type="SAM" id="MobiDB-lite"/>
    </source>
</evidence>
<dbReference type="PANTHER" id="PTHR36933">
    <property type="entry name" value="SLL0788 PROTEIN"/>
    <property type="match status" value="1"/>
</dbReference>
<feature type="compositionally biased region" description="Basic and acidic residues" evidence="2">
    <location>
        <begin position="234"/>
        <end position="248"/>
    </location>
</feature>
<feature type="domain" description="DUF305" evidence="5">
    <location>
        <begin position="71"/>
        <end position="222"/>
    </location>
</feature>
<evidence type="ECO:0000256" key="4">
    <source>
        <dbReference type="SAM" id="SignalP"/>
    </source>
</evidence>
<evidence type="ECO:0000313" key="7">
    <source>
        <dbReference type="Proteomes" id="UP001501455"/>
    </source>
</evidence>
<evidence type="ECO:0000313" key="6">
    <source>
        <dbReference type="EMBL" id="GAA3503216.1"/>
    </source>
</evidence>
<feature type="chain" id="PRO_5046139493" description="DUF305 domain-containing protein" evidence="4">
    <location>
        <begin position="30"/>
        <end position="296"/>
    </location>
</feature>
<feature type="signal peptide" evidence="4">
    <location>
        <begin position="1"/>
        <end position="29"/>
    </location>
</feature>
<feature type="region of interest" description="Disordered" evidence="2">
    <location>
        <begin position="234"/>
        <end position="261"/>
    </location>
</feature>